<dbReference type="Proteomes" id="UP000688137">
    <property type="component" value="Unassembled WGS sequence"/>
</dbReference>
<reference evidence="1" key="1">
    <citation type="submission" date="2021-01" db="EMBL/GenBank/DDBJ databases">
        <authorList>
            <consortium name="Genoscope - CEA"/>
            <person name="William W."/>
        </authorList>
    </citation>
    <scope>NUCLEOTIDE SEQUENCE</scope>
</reference>
<dbReference type="OMA" id="NQFFQSK"/>
<dbReference type="AlphaFoldDB" id="A0A8S1K0L3"/>
<protein>
    <submittedName>
        <fullName evidence="1">Uncharacterized protein</fullName>
    </submittedName>
</protein>
<evidence type="ECO:0000313" key="1">
    <source>
        <dbReference type="EMBL" id="CAD8046560.1"/>
    </source>
</evidence>
<keyword evidence="2" id="KW-1185">Reference proteome</keyword>
<organism evidence="1 2">
    <name type="scientific">Paramecium primaurelia</name>
    <dbReference type="NCBI Taxonomy" id="5886"/>
    <lineage>
        <taxon>Eukaryota</taxon>
        <taxon>Sar</taxon>
        <taxon>Alveolata</taxon>
        <taxon>Ciliophora</taxon>
        <taxon>Intramacronucleata</taxon>
        <taxon>Oligohymenophorea</taxon>
        <taxon>Peniculida</taxon>
        <taxon>Parameciidae</taxon>
        <taxon>Paramecium</taxon>
    </lineage>
</organism>
<sequence length="136" mass="16139">MQYGKRKNELTKSKIELLSSEELEKQILPTESIESLDSFLPQFHSSNQEQFESEHRILLYLRQLGIQFKTDPRNKELEYYERSKKKGIIFQASISESPQLGPQKNNQFFQSKKMNNEEFTPWLNPLLVRKKQSLES</sequence>
<proteinExistence type="predicted"/>
<dbReference type="EMBL" id="CAJJDM010000007">
    <property type="protein sequence ID" value="CAD8046560.1"/>
    <property type="molecule type" value="Genomic_DNA"/>
</dbReference>
<comment type="caution">
    <text evidence="1">The sequence shown here is derived from an EMBL/GenBank/DDBJ whole genome shotgun (WGS) entry which is preliminary data.</text>
</comment>
<gene>
    <name evidence="1" type="ORF">PPRIM_AZ9-3.1.T0100455</name>
</gene>
<name>A0A8S1K0L3_PARPR</name>
<accession>A0A8S1K0L3</accession>
<evidence type="ECO:0000313" key="2">
    <source>
        <dbReference type="Proteomes" id="UP000688137"/>
    </source>
</evidence>